<evidence type="ECO:0000313" key="8">
    <source>
        <dbReference type="EMBL" id="OEU12365.1"/>
    </source>
</evidence>
<keyword evidence="4 5" id="KW-0408">Iron</keyword>
<name>A0A1E7F2Y4_9STRA</name>
<feature type="binding site" evidence="5">
    <location>
        <position position="588"/>
    </location>
    <ligand>
        <name>Fe cation</name>
        <dbReference type="ChEBI" id="CHEBI:24875"/>
        <note>catalytic</note>
    </ligand>
</feature>
<reference evidence="8 9" key="1">
    <citation type="submission" date="2016-09" db="EMBL/GenBank/DDBJ databases">
        <title>Extensive genetic diversity and differential bi-allelic expression allows diatom success in the polar Southern Ocean.</title>
        <authorList>
            <consortium name="DOE Joint Genome Institute"/>
            <person name="Mock T."/>
            <person name="Otillar R.P."/>
            <person name="Strauss J."/>
            <person name="Dupont C."/>
            <person name="Frickenhaus S."/>
            <person name="Maumus F."/>
            <person name="Mcmullan M."/>
            <person name="Sanges R."/>
            <person name="Schmutz J."/>
            <person name="Toseland A."/>
            <person name="Valas R."/>
            <person name="Veluchamy A."/>
            <person name="Ward B.J."/>
            <person name="Allen A."/>
            <person name="Barry K."/>
            <person name="Falciatore A."/>
            <person name="Ferrante M."/>
            <person name="Fortunato A.E."/>
            <person name="Gloeckner G."/>
            <person name="Gruber A."/>
            <person name="Hipkin R."/>
            <person name="Janech M."/>
            <person name="Kroth P."/>
            <person name="Leese F."/>
            <person name="Lindquist E."/>
            <person name="Lyon B.R."/>
            <person name="Martin J."/>
            <person name="Mayer C."/>
            <person name="Parker M."/>
            <person name="Quesneville H."/>
            <person name="Raymond J."/>
            <person name="Uhlig C."/>
            <person name="Valentin K.U."/>
            <person name="Worden A.Z."/>
            <person name="Armbrust E.V."/>
            <person name="Bowler C."/>
            <person name="Green B."/>
            <person name="Moulton V."/>
            <person name="Van Oosterhout C."/>
            <person name="Grigoriev I."/>
        </authorList>
    </citation>
    <scope>NUCLEOTIDE SEQUENCE [LARGE SCALE GENOMIC DNA]</scope>
    <source>
        <strain evidence="8 9">CCMP1102</strain>
    </source>
</reference>
<dbReference type="KEGG" id="fcy:FRACYDRAFT_211063"/>
<feature type="compositionally biased region" description="Low complexity" evidence="6">
    <location>
        <begin position="42"/>
        <end position="59"/>
    </location>
</feature>
<comment type="similarity">
    <text evidence="1">Belongs to the carotenoid oxygenase family.</text>
</comment>
<dbReference type="AlphaFoldDB" id="A0A1E7F2Y4"/>
<evidence type="ECO:0000256" key="1">
    <source>
        <dbReference type="ARBA" id="ARBA00006787"/>
    </source>
</evidence>
<dbReference type="GO" id="GO:0010436">
    <property type="term" value="F:carotenoid dioxygenase activity"/>
    <property type="evidence" value="ECO:0007669"/>
    <property type="project" value="TreeGrafter"/>
</dbReference>
<gene>
    <name evidence="8" type="ORF">FRACYDRAFT_211063</name>
</gene>
<keyword evidence="2 5" id="KW-0479">Metal-binding</keyword>
<evidence type="ECO:0000313" key="9">
    <source>
        <dbReference type="Proteomes" id="UP000095751"/>
    </source>
</evidence>
<dbReference type="PANTHER" id="PTHR10543">
    <property type="entry name" value="BETA-CAROTENE DIOXYGENASE"/>
    <property type="match status" value="1"/>
</dbReference>
<feature type="region of interest" description="Disordered" evidence="6">
    <location>
        <begin position="40"/>
        <end position="61"/>
    </location>
</feature>
<dbReference type="EMBL" id="KV784365">
    <property type="protein sequence ID" value="OEU12365.1"/>
    <property type="molecule type" value="Genomic_DNA"/>
</dbReference>
<accession>A0A1E7F2Y4</accession>
<keyword evidence="7" id="KW-0732">Signal</keyword>
<protein>
    <submittedName>
        <fullName evidence="8">Carotenoid oxygenase</fullName>
    </submittedName>
</protein>
<keyword evidence="3" id="KW-0560">Oxidoreductase</keyword>
<sequence length="648" mass="71392">MNSFLLYCLAFAVTLKCTHGFQSSCPLSSRHVSQYDSMPKLSSITTSEETQSSSSSSSSNEEKVDFKAYGNGYKTVFEEITAAECTASSGSIPSDLKGSYFRCGPAMFSAGSIAPPKTSIIQPRDGAPIPDGQNPERMVQHPFEADGGVLGVTFQGNGTVTARFRYVRTIAFTNERRKGQRLYKAMDSTRELGYGIAEGIGNELHTPLYRHHLLPGLNKKRKNTSNTRVIYWGKRLLSMWEGGAPYKLDGLALSTEGRSQLGGVIPEKDPFGSKMVIDPVKDRALMYKIVQGAKSSELTVYEFNNKFRLVEEGDKDDEGKSTVDLPGLAMISDMAATANYALFVTPKVSTSMQFMFAKEPGKVLSTEREPAMLHLVPRVGSNKDPLSLEIPFDGVVDANLQFINSYEDGNKIVLDAIRSDGLKKLGSTKSSEWPFVSSREDYEEKASNRSLWRYEIDLSSGTVSKRKLSDIQCFFGGVKPSQSTQKHDHIFMAIGGLGDDTAPPQGIAKFDCNSESIDSWMPEAYEFCGEPMFAPKVNPSSEDDGYVLTVLFNGKSEQSELVVFESSDISPGPVCRIPLGIGVPHGLHGCFTDSEEAAWSFEEIQRRAKLADKIESRGNRWNEVKSDFSGLGLRFDDMEEYFGDSFLS</sequence>
<evidence type="ECO:0000256" key="5">
    <source>
        <dbReference type="PIRSR" id="PIRSR604294-1"/>
    </source>
</evidence>
<dbReference type="OrthoDB" id="407010at2759"/>
<organism evidence="8 9">
    <name type="scientific">Fragilariopsis cylindrus CCMP1102</name>
    <dbReference type="NCBI Taxonomy" id="635003"/>
    <lineage>
        <taxon>Eukaryota</taxon>
        <taxon>Sar</taxon>
        <taxon>Stramenopiles</taxon>
        <taxon>Ochrophyta</taxon>
        <taxon>Bacillariophyta</taxon>
        <taxon>Bacillariophyceae</taxon>
        <taxon>Bacillariophycidae</taxon>
        <taxon>Bacillariales</taxon>
        <taxon>Bacillariaceae</taxon>
        <taxon>Fragilariopsis</taxon>
    </lineage>
</organism>
<evidence type="ECO:0000256" key="7">
    <source>
        <dbReference type="SAM" id="SignalP"/>
    </source>
</evidence>
<evidence type="ECO:0000256" key="6">
    <source>
        <dbReference type="SAM" id="MobiDB-lite"/>
    </source>
</evidence>
<dbReference type="Proteomes" id="UP000095751">
    <property type="component" value="Unassembled WGS sequence"/>
</dbReference>
<comment type="cofactor">
    <cofactor evidence="5">
        <name>Fe(2+)</name>
        <dbReference type="ChEBI" id="CHEBI:29033"/>
    </cofactor>
    <text evidence="5">Binds 1 Fe(2+) ion per subunit.</text>
</comment>
<keyword evidence="9" id="KW-1185">Reference proteome</keyword>
<evidence type="ECO:0000256" key="3">
    <source>
        <dbReference type="ARBA" id="ARBA00023002"/>
    </source>
</evidence>
<evidence type="ECO:0000256" key="2">
    <source>
        <dbReference type="ARBA" id="ARBA00022723"/>
    </source>
</evidence>
<proteinExistence type="inferred from homology"/>
<dbReference type="Pfam" id="PF03055">
    <property type="entry name" value="RPE65"/>
    <property type="match status" value="1"/>
</dbReference>
<dbReference type="InParanoid" id="A0A1E7F2Y4"/>
<dbReference type="InterPro" id="IPR004294">
    <property type="entry name" value="Carotenoid_Oase"/>
</dbReference>
<dbReference type="PANTHER" id="PTHR10543:SF89">
    <property type="entry name" value="CAROTENOID 9,10(9',10')-CLEAVAGE DIOXYGENASE 1"/>
    <property type="match status" value="1"/>
</dbReference>
<dbReference type="GO" id="GO:0016121">
    <property type="term" value="P:carotene catabolic process"/>
    <property type="evidence" value="ECO:0007669"/>
    <property type="project" value="TreeGrafter"/>
</dbReference>
<feature type="chain" id="PRO_5009192581" evidence="7">
    <location>
        <begin position="21"/>
        <end position="648"/>
    </location>
</feature>
<feature type="signal peptide" evidence="7">
    <location>
        <begin position="1"/>
        <end position="20"/>
    </location>
</feature>
<dbReference type="GO" id="GO:0046872">
    <property type="term" value="F:metal ion binding"/>
    <property type="evidence" value="ECO:0007669"/>
    <property type="project" value="UniProtKB-KW"/>
</dbReference>
<evidence type="ECO:0000256" key="4">
    <source>
        <dbReference type="ARBA" id="ARBA00023004"/>
    </source>
</evidence>